<protein>
    <recommendedName>
        <fullName evidence="5">YtxH domain-containing protein</fullName>
    </recommendedName>
</protein>
<dbReference type="EMBL" id="SBII01000013">
    <property type="protein sequence ID" value="RWW92158.1"/>
    <property type="molecule type" value="Genomic_DNA"/>
</dbReference>
<accession>A0A444GMG3</accession>
<keyword evidence="1" id="KW-0175">Coiled coil</keyword>
<evidence type="ECO:0000313" key="3">
    <source>
        <dbReference type="EMBL" id="RWW92158.1"/>
    </source>
</evidence>
<feature type="coiled-coil region" evidence="1">
    <location>
        <begin position="37"/>
        <end position="65"/>
    </location>
</feature>
<keyword evidence="4" id="KW-1185">Reference proteome</keyword>
<sequence length="87" mass="9707">MKNKNLIIGIAAGAAVLAGAALLISRRRSNKCHDIDIEEVKKDFRDKLKELQNKAQKEAKNTASDTKEAFNAVKDRANEWVNNRVNS</sequence>
<comment type="caution">
    <text evidence="3">The sequence shown here is derived from an EMBL/GenBank/DDBJ whole genome shotgun (WGS) entry which is preliminary data.</text>
</comment>
<dbReference type="Proteomes" id="UP000287527">
    <property type="component" value="Unassembled WGS sequence"/>
</dbReference>
<feature type="transmembrane region" description="Helical" evidence="2">
    <location>
        <begin position="6"/>
        <end position="24"/>
    </location>
</feature>
<dbReference type="OrthoDB" id="1376832at2"/>
<dbReference type="AlphaFoldDB" id="A0A444GMG3"/>
<keyword evidence="2" id="KW-0472">Membrane</keyword>
<keyword evidence="2" id="KW-0812">Transmembrane</keyword>
<evidence type="ECO:0000313" key="4">
    <source>
        <dbReference type="Proteomes" id="UP000287527"/>
    </source>
</evidence>
<evidence type="ECO:0000256" key="1">
    <source>
        <dbReference type="SAM" id="Coils"/>
    </source>
</evidence>
<proteinExistence type="predicted"/>
<organism evidence="3 4">
    <name type="scientific">Flavobacterium cerinum</name>
    <dbReference type="NCBI Taxonomy" id="2502784"/>
    <lineage>
        <taxon>Bacteria</taxon>
        <taxon>Pseudomonadati</taxon>
        <taxon>Bacteroidota</taxon>
        <taxon>Flavobacteriia</taxon>
        <taxon>Flavobacteriales</taxon>
        <taxon>Flavobacteriaceae</taxon>
        <taxon>Flavobacterium</taxon>
    </lineage>
</organism>
<gene>
    <name evidence="3" type="ORF">EPI11_16155</name>
</gene>
<reference evidence="3 4" key="1">
    <citation type="submission" date="2019-01" db="EMBL/GenBank/DDBJ databases">
        <title>Flavobacterium sp. nov.,isolated from freshwater.</title>
        <authorList>
            <person name="Zhang R."/>
            <person name="Du Z.-J."/>
        </authorList>
    </citation>
    <scope>NUCLEOTIDE SEQUENCE [LARGE SCALE GENOMIC DNA]</scope>
    <source>
        <strain evidence="3 4">1E403</strain>
    </source>
</reference>
<keyword evidence="2" id="KW-1133">Transmembrane helix</keyword>
<dbReference type="RefSeq" id="WP_128391023.1">
    <property type="nucleotide sequence ID" value="NZ_SBII01000013.1"/>
</dbReference>
<evidence type="ECO:0008006" key="5">
    <source>
        <dbReference type="Google" id="ProtNLM"/>
    </source>
</evidence>
<evidence type="ECO:0000256" key="2">
    <source>
        <dbReference type="SAM" id="Phobius"/>
    </source>
</evidence>
<name>A0A444GMG3_9FLAO</name>